<sequence>MPTRSAAHGRVNRVLLTDLITPLVLFYGLRWLGADQFLALAAGAALPLVRGVRDLAAHRRIGGVQLFVLLAMVLTVVTSLLSGSPRLLLVRGAWMTVALGLFLLGSVRARRPFLYEAGWLVFSDHQRRIWERNWELHPAFRRFLRLATALWAVAWMLDAVVLVVLATTLPVDDVPLLEGALFAVTFASCLAVQRFFGRAYLRRHGLRRDGVEIRPIATG</sequence>
<dbReference type="EMBL" id="JBHTIW010000017">
    <property type="protein sequence ID" value="MFD0921958.1"/>
    <property type="molecule type" value="Genomic_DNA"/>
</dbReference>
<evidence type="ECO:0000313" key="2">
    <source>
        <dbReference type="EMBL" id="MFD0921958.1"/>
    </source>
</evidence>
<accession>A0ABW3FW63</accession>
<feature type="transmembrane region" description="Helical" evidence="1">
    <location>
        <begin position="179"/>
        <end position="197"/>
    </location>
</feature>
<protein>
    <submittedName>
        <fullName evidence="2">VC0807 family protein</fullName>
    </submittedName>
</protein>
<dbReference type="NCBIfam" id="NF041646">
    <property type="entry name" value="VC0807_fam"/>
    <property type="match status" value="1"/>
</dbReference>
<keyword evidence="1" id="KW-0472">Membrane</keyword>
<keyword evidence="3" id="KW-1185">Reference proteome</keyword>
<keyword evidence="1" id="KW-1133">Transmembrane helix</keyword>
<reference evidence="3" key="1">
    <citation type="journal article" date="2019" name="Int. J. Syst. Evol. Microbiol.">
        <title>The Global Catalogue of Microorganisms (GCM) 10K type strain sequencing project: providing services to taxonomists for standard genome sequencing and annotation.</title>
        <authorList>
            <consortium name="The Broad Institute Genomics Platform"/>
            <consortium name="The Broad Institute Genome Sequencing Center for Infectious Disease"/>
            <person name="Wu L."/>
            <person name="Ma J."/>
        </authorList>
    </citation>
    <scope>NUCLEOTIDE SEQUENCE [LARGE SCALE GENOMIC DNA]</scope>
    <source>
        <strain evidence="3">CCUG 56401</strain>
    </source>
</reference>
<feature type="transmembrane region" description="Helical" evidence="1">
    <location>
        <begin position="61"/>
        <end position="82"/>
    </location>
</feature>
<proteinExistence type="predicted"/>
<dbReference type="RefSeq" id="WP_345601070.1">
    <property type="nucleotide sequence ID" value="NZ_BAABLT010000026.1"/>
</dbReference>
<evidence type="ECO:0000256" key="1">
    <source>
        <dbReference type="SAM" id="Phobius"/>
    </source>
</evidence>
<evidence type="ECO:0000313" key="3">
    <source>
        <dbReference type="Proteomes" id="UP001597018"/>
    </source>
</evidence>
<comment type="caution">
    <text evidence="2">The sequence shown here is derived from an EMBL/GenBank/DDBJ whole genome shotgun (WGS) entry which is preliminary data.</text>
</comment>
<dbReference type="Proteomes" id="UP001597018">
    <property type="component" value="Unassembled WGS sequence"/>
</dbReference>
<gene>
    <name evidence="2" type="ORF">ACFQ16_19615</name>
</gene>
<keyword evidence="1" id="KW-0812">Transmembrane</keyword>
<organism evidence="2 3">
    <name type="scientific">Saccharopolyspora rosea</name>
    <dbReference type="NCBI Taxonomy" id="524884"/>
    <lineage>
        <taxon>Bacteria</taxon>
        <taxon>Bacillati</taxon>
        <taxon>Actinomycetota</taxon>
        <taxon>Actinomycetes</taxon>
        <taxon>Pseudonocardiales</taxon>
        <taxon>Pseudonocardiaceae</taxon>
        <taxon>Saccharopolyspora</taxon>
    </lineage>
</organism>
<feature type="transmembrane region" description="Helical" evidence="1">
    <location>
        <begin position="88"/>
        <end position="107"/>
    </location>
</feature>
<feature type="transmembrane region" description="Helical" evidence="1">
    <location>
        <begin position="143"/>
        <end position="167"/>
    </location>
</feature>
<feature type="transmembrane region" description="Helical" evidence="1">
    <location>
        <begin position="31"/>
        <end position="49"/>
    </location>
</feature>
<name>A0ABW3FW63_9PSEU</name>